<accession>A0A1J5R3F7</accession>
<sequence length="231" mass="24319">MPPQARSAAMLARFPIHNAWRIMFTGLITAVGRISHVQALQPDAGAGLRVTVQAPTDWLRGAGLGDSICVSGACMTVVELGAESFAFDISAESLARTAGLDAPATLVNLEQSLTLSTKLGGHLMTGHVDGVGRVAAFEPVGESWHLGVRVPAELARFFAYKGSIAVNGVSLTVNRVDDASDASATVHINLIPHTLQHTNLHTLQAGRAVNLEVDLIARYVARMLPGARDAT</sequence>
<gene>
    <name evidence="10" type="primary">ribE_10</name>
    <name evidence="10" type="ORF">GALL_315530</name>
</gene>
<dbReference type="PANTHER" id="PTHR21098">
    <property type="entry name" value="RIBOFLAVIN SYNTHASE ALPHA CHAIN"/>
    <property type="match status" value="1"/>
</dbReference>
<feature type="domain" description="Lumazine-binding" evidence="9">
    <location>
        <begin position="123"/>
        <end position="224"/>
    </location>
</feature>
<name>A0A1J5R3F7_9ZZZZ</name>
<dbReference type="InterPro" id="IPR001783">
    <property type="entry name" value="Lumazine-bd"/>
</dbReference>
<dbReference type="GO" id="GO:0004746">
    <property type="term" value="F:riboflavin synthase activity"/>
    <property type="evidence" value="ECO:0007669"/>
    <property type="project" value="UniProtKB-EC"/>
</dbReference>
<evidence type="ECO:0000256" key="6">
    <source>
        <dbReference type="ARBA" id="ARBA00022619"/>
    </source>
</evidence>
<keyword evidence="7 10" id="KW-0808">Transferase</keyword>
<evidence type="ECO:0000259" key="9">
    <source>
        <dbReference type="PROSITE" id="PS51177"/>
    </source>
</evidence>
<comment type="caution">
    <text evidence="10">The sequence shown here is derived from an EMBL/GenBank/DDBJ whole genome shotgun (WGS) entry which is preliminary data.</text>
</comment>
<dbReference type="PROSITE" id="PS51177">
    <property type="entry name" value="LUMAZINE_BIND"/>
    <property type="match status" value="2"/>
</dbReference>
<comment type="function">
    <text evidence="2">Catalyzes the dismutation of two molecules of 6,7-dimethyl-8-ribityllumazine, resulting in the formation of riboflavin and 5-amino-6-(D-ribitylamino)uracil.</text>
</comment>
<evidence type="ECO:0000256" key="7">
    <source>
        <dbReference type="ARBA" id="ARBA00022679"/>
    </source>
</evidence>
<evidence type="ECO:0000256" key="5">
    <source>
        <dbReference type="ARBA" id="ARBA00013950"/>
    </source>
</evidence>
<evidence type="ECO:0000256" key="2">
    <source>
        <dbReference type="ARBA" id="ARBA00002803"/>
    </source>
</evidence>
<evidence type="ECO:0000313" key="10">
    <source>
        <dbReference type="EMBL" id="OIQ86591.1"/>
    </source>
</evidence>
<feature type="domain" description="Lumazine-binding" evidence="9">
    <location>
        <begin position="23"/>
        <end position="122"/>
    </location>
</feature>
<dbReference type="NCBIfam" id="NF006767">
    <property type="entry name" value="PRK09289.1"/>
    <property type="match status" value="1"/>
</dbReference>
<dbReference type="InterPro" id="IPR023366">
    <property type="entry name" value="ATP_synth_asu-like_sf"/>
</dbReference>
<dbReference type="PANTHER" id="PTHR21098:SF12">
    <property type="entry name" value="RIBOFLAVIN SYNTHASE"/>
    <property type="match status" value="1"/>
</dbReference>
<dbReference type="FunFam" id="2.40.30.20:FF:000004">
    <property type="entry name" value="Riboflavin synthase, alpha subunit"/>
    <property type="match status" value="1"/>
</dbReference>
<organism evidence="10">
    <name type="scientific">mine drainage metagenome</name>
    <dbReference type="NCBI Taxonomy" id="410659"/>
    <lineage>
        <taxon>unclassified sequences</taxon>
        <taxon>metagenomes</taxon>
        <taxon>ecological metagenomes</taxon>
    </lineage>
</organism>
<reference evidence="10" key="1">
    <citation type="submission" date="2016-10" db="EMBL/GenBank/DDBJ databases">
        <title>Sequence of Gallionella enrichment culture.</title>
        <authorList>
            <person name="Poehlein A."/>
            <person name="Muehling M."/>
            <person name="Daniel R."/>
        </authorList>
    </citation>
    <scope>NUCLEOTIDE SEQUENCE</scope>
</reference>
<evidence type="ECO:0000256" key="4">
    <source>
        <dbReference type="ARBA" id="ARBA00012827"/>
    </source>
</evidence>
<dbReference type="InterPro" id="IPR026017">
    <property type="entry name" value="Lumazine-bd_dom"/>
</dbReference>
<evidence type="ECO:0000256" key="1">
    <source>
        <dbReference type="ARBA" id="ARBA00000968"/>
    </source>
</evidence>
<dbReference type="InterPro" id="IPR017938">
    <property type="entry name" value="Riboflavin_synthase-like_b-brl"/>
</dbReference>
<proteinExistence type="predicted"/>
<dbReference type="EMBL" id="MLJW01000470">
    <property type="protein sequence ID" value="OIQ86591.1"/>
    <property type="molecule type" value="Genomic_DNA"/>
</dbReference>
<comment type="pathway">
    <text evidence="3">Cofactor biosynthesis; riboflavin biosynthesis; riboflavin from 2-hydroxy-3-oxobutyl phosphate and 5-amino-6-(D-ribitylamino)uracil: step 2/2.</text>
</comment>
<dbReference type="PIRSF" id="PIRSF000498">
    <property type="entry name" value="Riboflavin_syn_A"/>
    <property type="match status" value="1"/>
</dbReference>
<dbReference type="AlphaFoldDB" id="A0A1J5R3F7"/>
<evidence type="ECO:0000256" key="3">
    <source>
        <dbReference type="ARBA" id="ARBA00004887"/>
    </source>
</evidence>
<dbReference type="NCBIfam" id="TIGR00187">
    <property type="entry name" value="ribE"/>
    <property type="match status" value="1"/>
</dbReference>
<dbReference type="GO" id="GO:0009231">
    <property type="term" value="P:riboflavin biosynthetic process"/>
    <property type="evidence" value="ECO:0007669"/>
    <property type="project" value="UniProtKB-KW"/>
</dbReference>
<comment type="catalytic activity">
    <reaction evidence="1">
        <text>2 6,7-dimethyl-8-(1-D-ribityl)lumazine + H(+) = 5-amino-6-(D-ribitylamino)uracil + riboflavin</text>
        <dbReference type="Rhea" id="RHEA:20772"/>
        <dbReference type="ChEBI" id="CHEBI:15378"/>
        <dbReference type="ChEBI" id="CHEBI:15934"/>
        <dbReference type="ChEBI" id="CHEBI:57986"/>
        <dbReference type="ChEBI" id="CHEBI:58201"/>
        <dbReference type="EC" id="2.5.1.9"/>
    </reaction>
</comment>
<dbReference type="SUPFAM" id="SSF63380">
    <property type="entry name" value="Riboflavin synthase domain-like"/>
    <property type="match status" value="2"/>
</dbReference>
<dbReference type="EC" id="2.5.1.9" evidence="4"/>
<dbReference type="Gene3D" id="2.40.30.20">
    <property type="match status" value="2"/>
</dbReference>
<dbReference type="CDD" id="cd00402">
    <property type="entry name" value="Riboflavin_synthase_like"/>
    <property type="match status" value="1"/>
</dbReference>
<protein>
    <recommendedName>
        <fullName evidence="5">Riboflavin synthase</fullName>
        <ecNumber evidence="4">2.5.1.9</ecNumber>
    </recommendedName>
</protein>
<keyword evidence="8" id="KW-0677">Repeat</keyword>
<keyword evidence="6" id="KW-0686">Riboflavin biosynthesis</keyword>
<dbReference type="Pfam" id="PF00677">
    <property type="entry name" value="Lum_binding"/>
    <property type="match status" value="2"/>
</dbReference>
<evidence type="ECO:0000256" key="8">
    <source>
        <dbReference type="ARBA" id="ARBA00022737"/>
    </source>
</evidence>